<comment type="caution">
    <text evidence="1">The sequence shown here is derived from an EMBL/GenBank/DDBJ whole genome shotgun (WGS) entry which is preliminary data.</text>
</comment>
<dbReference type="EMBL" id="CADEPM010000003">
    <property type="protein sequence ID" value="CAB3402161.1"/>
    <property type="molecule type" value="Genomic_DNA"/>
</dbReference>
<protein>
    <submittedName>
        <fullName evidence="1">Uncharacterized protein</fullName>
    </submittedName>
</protein>
<gene>
    <name evidence="1" type="ORF">CBOVIS_LOCUS4812</name>
</gene>
<organism evidence="1 2">
    <name type="scientific">Caenorhabditis bovis</name>
    <dbReference type="NCBI Taxonomy" id="2654633"/>
    <lineage>
        <taxon>Eukaryota</taxon>
        <taxon>Metazoa</taxon>
        <taxon>Ecdysozoa</taxon>
        <taxon>Nematoda</taxon>
        <taxon>Chromadorea</taxon>
        <taxon>Rhabditida</taxon>
        <taxon>Rhabditina</taxon>
        <taxon>Rhabditomorpha</taxon>
        <taxon>Rhabditoidea</taxon>
        <taxon>Rhabditidae</taxon>
        <taxon>Peloderinae</taxon>
        <taxon>Caenorhabditis</taxon>
    </lineage>
</organism>
<accession>A0A8S1EVU9</accession>
<proteinExistence type="predicted"/>
<name>A0A8S1EVU9_9PELO</name>
<dbReference type="Proteomes" id="UP000494206">
    <property type="component" value="Unassembled WGS sequence"/>
</dbReference>
<keyword evidence="2" id="KW-1185">Reference proteome</keyword>
<evidence type="ECO:0000313" key="2">
    <source>
        <dbReference type="Proteomes" id="UP000494206"/>
    </source>
</evidence>
<dbReference type="Gene3D" id="1.20.120.560">
    <property type="entry name" value="alix/aip1 in complex with the ypdl late domain"/>
    <property type="match status" value="1"/>
</dbReference>
<dbReference type="AlphaFoldDB" id="A0A8S1EVU9"/>
<evidence type="ECO:0000313" key="1">
    <source>
        <dbReference type="EMBL" id="CAB3402161.1"/>
    </source>
</evidence>
<reference evidence="1 2" key="1">
    <citation type="submission" date="2020-04" db="EMBL/GenBank/DDBJ databases">
        <authorList>
            <person name="Laetsch R D."/>
            <person name="Stevens L."/>
            <person name="Kumar S."/>
            <person name="Blaxter L. M."/>
        </authorList>
    </citation>
    <scope>NUCLEOTIDE SEQUENCE [LARGE SCALE GENOMIC DNA]</scope>
</reference>
<sequence>MYTMRRSSSMLINGEAARLQEATRRMESLLRSLDLPERLDVVLVTDPYSETARAKIAKTKSLIAEINDLFAESTRILQSNQTLLDEATSSLNYRRYDYDRYNLYDYGWSPRYSYLGYEEHFWRIPLLEKTKKYEGILSEVSTNQQKDKNRFEDLLRKETPYVEFHGELESVQKLRALLASWRNLKTERDRLEQYIFSAKSLTANNLINALAETNLIQKHSNPEDVTSTLMSRLREKVEVSLIDQNKLVDEIQCWHSRLMTERTNVTNYTLFDEVYNELVGVRMTAIERNKSLHGLNSNLVQLKNEIQESRFYRYYDKKPYYSSVKHVSWDDCPKVYSDYYPYTPISTSPYLWSVGRLSSLSHLY</sequence>